<keyword evidence="3 4" id="KW-0443">Lipid metabolism</keyword>
<dbReference type="PANTHER" id="PTHR14226:SF78">
    <property type="entry name" value="SLR0060 PROTEIN"/>
    <property type="match status" value="1"/>
</dbReference>
<evidence type="ECO:0000256" key="4">
    <source>
        <dbReference type="PROSITE-ProRule" id="PRU01161"/>
    </source>
</evidence>
<evidence type="ECO:0000256" key="1">
    <source>
        <dbReference type="ARBA" id="ARBA00022801"/>
    </source>
</evidence>
<protein>
    <submittedName>
        <fullName evidence="6">Patatin-like phospholipase family protein</fullName>
    </submittedName>
</protein>
<dbReference type="PROSITE" id="PS51635">
    <property type="entry name" value="PNPLA"/>
    <property type="match status" value="1"/>
</dbReference>
<feature type="active site" description="Nucleophile" evidence="4">
    <location>
        <position position="43"/>
    </location>
</feature>
<dbReference type="Gene3D" id="3.40.1090.10">
    <property type="entry name" value="Cytosolic phospholipase A2 catalytic domain"/>
    <property type="match status" value="2"/>
</dbReference>
<name>A0ABV3Z818_9PROT</name>
<dbReference type="RefSeq" id="WP_369314173.1">
    <property type="nucleotide sequence ID" value="NZ_JBEHZE010000001.1"/>
</dbReference>
<keyword evidence="1 4" id="KW-0378">Hydrolase</keyword>
<feature type="short sequence motif" description="GXSXG" evidence="4">
    <location>
        <begin position="41"/>
        <end position="45"/>
    </location>
</feature>
<evidence type="ECO:0000259" key="5">
    <source>
        <dbReference type="PROSITE" id="PS51635"/>
    </source>
</evidence>
<feature type="active site" description="Proton acceptor" evidence="4">
    <location>
        <position position="196"/>
    </location>
</feature>
<feature type="short sequence motif" description="GXGXXG" evidence="4">
    <location>
        <begin position="13"/>
        <end position="18"/>
    </location>
</feature>
<organism evidence="6 7">
    <name type="scientific">Hyphococcus lacteus</name>
    <dbReference type="NCBI Taxonomy" id="3143536"/>
    <lineage>
        <taxon>Bacteria</taxon>
        <taxon>Pseudomonadati</taxon>
        <taxon>Pseudomonadota</taxon>
        <taxon>Alphaproteobacteria</taxon>
        <taxon>Parvularculales</taxon>
        <taxon>Parvularculaceae</taxon>
        <taxon>Hyphococcus</taxon>
    </lineage>
</organism>
<proteinExistence type="predicted"/>
<accession>A0ABV3Z818</accession>
<dbReference type="PANTHER" id="PTHR14226">
    <property type="entry name" value="NEUROPATHY TARGET ESTERASE/SWISS CHEESE D.MELANOGASTER"/>
    <property type="match status" value="1"/>
</dbReference>
<dbReference type="SUPFAM" id="SSF52151">
    <property type="entry name" value="FabD/lysophospholipase-like"/>
    <property type="match status" value="1"/>
</dbReference>
<dbReference type="Proteomes" id="UP001560685">
    <property type="component" value="Unassembled WGS sequence"/>
</dbReference>
<evidence type="ECO:0000313" key="7">
    <source>
        <dbReference type="Proteomes" id="UP001560685"/>
    </source>
</evidence>
<keyword evidence="2 4" id="KW-0442">Lipid degradation</keyword>
<keyword evidence="7" id="KW-1185">Reference proteome</keyword>
<feature type="short sequence motif" description="DGA/G" evidence="4">
    <location>
        <begin position="196"/>
        <end position="198"/>
    </location>
</feature>
<feature type="domain" description="PNPLA" evidence="5">
    <location>
        <begin position="9"/>
        <end position="209"/>
    </location>
</feature>
<dbReference type="InterPro" id="IPR002641">
    <property type="entry name" value="PNPLA_dom"/>
</dbReference>
<evidence type="ECO:0000256" key="2">
    <source>
        <dbReference type="ARBA" id="ARBA00022963"/>
    </source>
</evidence>
<gene>
    <name evidence="6" type="ORF">ABFZ84_11575</name>
</gene>
<evidence type="ECO:0000256" key="3">
    <source>
        <dbReference type="ARBA" id="ARBA00023098"/>
    </source>
</evidence>
<reference evidence="6 7" key="1">
    <citation type="submission" date="2024-05" db="EMBL/GenBank/DDBJ databases">
        <title>Three bacterial strains, DH-69, EH-24, and ECK-19 isolated from coastal sediments.</title>
        <authorList>
            <person name="Ye Y.-Q."/>
            <person name="Du Z.-J."/>
        </authorList>
    </citation>
    <scope>NUCLEOTIDE SEQUENCE [LARGE SCALE GENOMIC DNA]</scope>
    <source>
        <strain evidence="6 7">ECK-19</strain>
    </source>
</reference>
<sequence>MPKPKKINLAFQGGGSHGAVTWGVADRLLEDDRIEIDSISGSSAGAVNATALAYGLHQGGCEGARETLDNLWKRISDAGECYSPVKANPFPLAMGATDLVNAFSYQMFETVTRALSPYQFNPFDINPLRDILSSCIDFESLRNCVRTKLFVAATNVRSGRVHVFETGDMSIDVVSASTCLPFLFKAVEIEGEHYWDGGYMGNPVLFPFFYEAGTSDIVIVHVNPIEREDVPTTPTEITNRVNEISFNSSLLRELRAINFVQKLLDDGWIKDEYRDRLRNIRVHSIRSDQALMEYDISTKFRTDWTFLSGLKEKGRAIADAWLSENFDQIGKSSSVNLREMFAREGQYRRTDL</sequence>
<dbReference type="InterPro" id="IPR050301">
    <property type="entry name" value="NTE"/>
</dbReference>
<dbReference type="EMBL" id="JBEHZE010000001">
    <property type="protein sequence ID" value="MEX6634184.1"/>
    <property type="molecule type" value="Genomic_DNA"/>
</dbReference>
<dbReference type="Pfam" id="PF01734">
    <property type="entry name" value="Patatin"/>
    <property type="match status" value="1"/>
</dbReference>
<comment type="caution">
    <text evidence="6">The sequence shown here is derived from an EMBL/GenBank/DDBJ whole genome shotgun (WGS) entry which is preliminary data.</text>
</comment>
<dbReference type="InterPro" id="IPR016035">
    <property type="entry name" value="Acyl_Trfase/lysoPLipase"/>
</dbReference>
<evidence type="ECO:0000313" key="6">
    <source>
        <dbReference type="EMBL" id="MEX6634184.1"/>
    </source>
</evidence>